<proteinExistence type="predicted"/>
<dbReference type="RefSeq" id="WP_095220234.1">
    <property type="nucleotide sequence ID" value="NZ_NPBJ01000010.1"/>
</dbReference>
<reference evidence="1 2" key="1">
    <citation type="submission" date="2017-07" db="EMBL/GenBank/DDBJ databases">
        <title>Isolation and whole genome analysis of endospore-forming bacteria from heroin.</title>
        <authorList>
            <person name="Kalinowski J."/>
            <person name="Ahrens B."/>
            <person name="Al-Dilaimi A."/>
            <person name="Winkler A."/>
            <person name="Wibberg D."/>
            <person name="Schleenbecker U."/>
            <person name="Ruckert C."/>
            <person name="Wolfel R."/>
            <person name="Grass G."/>
        </authorList>
    </citation>
    <scope>NUCLEOTIDE SEQUENCE [LARGE SCALE GENOMIC DNA]</scope>
    <source>
        <strain evidence="1 2">7517-1</strain>
    </source>
</reference>
<dbReference type="Proteomes" id="UP000216852">
    <property type="component" value="Unassembled WGS sequence"/>
</dbReference>
<evidence type="ECO:0000313" key="2">
    <source>
        <dbReference type="Proteomes" id="UP000216852"/>
    </source>
</evidence>
<comment type="caution">
    <text evidence="1">The sequence shown here is derived from an EMBL/GenBank/DDBJ whole genome shotgun (WGS) entry which is preliminary data.</text>
</comment>
<keyword evidence="2" id="KW-1185">Reference proteome</keyword>
<dbReference type="EMBL" id="NPBJ01000010">
    <property type="protein sequence ID" value="PAE00758.1"/>
    <property type="molecule type" value="Genomic_DNA"/>
</dbReference>
<protein>
    <submittedName>
        <fullName evidence="1">Uncharacterized protein</fullName>
    </submittedName>
</protein>
<name>A0ABX4H0Y8_9BACI</name>
<gene>
    <name evidence="1" type="ORF">CHH48_05635</name>
</gene>
<evidence type="ECO:0000313" key="1">
    <source>
        <dbReference type="EMBL" id="PAE00758.1"/>
    </source>
</evidence>
<organism evidence="1 2">
    <name type="scientific">Terribacillus saccharophilus</name>
    <dbReference type="NCBI Taxonomy" id="361277"/>
    <lineage>
        <taxon>Bacteria</taxon>
        <taxon>Bacillati</taxon>
        <taxon>Bacillota</taxon>
        <taxon>Bacilli</taxon>
        <taxon>Bacillales</taxon>
        <taxon>Bacillaceae</taxon>
        <taxon>Terribacillus</taxon>
    </lineage>
</organism>
<accession>A0ABX4H0Y8</accession>
<sequence length="80" mass="9450">MDEVTLDIEDFDDRDGSVIKIVIDGKSDMERWHHDLEVAAVKVLLQGILRENYSEHGKSNEDYYRELNEIQVMLDELKRK</sequence>